<comment type="subcellular location">
    <subcellularLocation>
        <location evidence="1 12">Cell outer membrane</location>
        <topology evidence="1 12">Multi-pass membrane protein</topology>
    </subcellularLocation>
</comment>
<keyword evidence="6 15" id="KW-0732">Signal</keyword>
<evidence type="ECO:0000256" key="7">
    <source>
        <dbReference type="ARBA" id="ARBA00023004"/>
    </source>
</evidence>
<evidence type="ECO:0000256" key="10">
    <source>
        <dbReference type="ARBA" id="ARBA00023136"/>
    </source>
</evidence>
<dbReference type="InterPro" id="IPR039426">
    <property type="entry name" value="TonB-dep_rcpt-like"/>
</dbReference>
<keyword evidence="10 12" id="KW-0472">Membrane</keyword>
<keyword evidence="2 12" id="KW-0813">Transport</keyword>
<comment type="caution">
    <text evidence="18">The sequence shown here is derived from an EMBL/GenBank/DDBJ whole genome shotgun (WGS) entry which is preliminary data.</text>
</comment>
<evidence type="ECO:0000313" key="19">
    <source>
        <dbReference type="Proteomes" id="UP000583556"/>
    </source>
</evidence>
<evidence type="ECO:0000256" key="1">
    <source>
        <dbReference type="ARBA" id="ARBA00004571"/>
    </source>
</evidence>
<dbReference type="PANTHER" id="PTHR32552:SF81">
    <property type="entry name" value="TONB-DEPENDENT OUTER MEMBRANE RECEPTOR"/>
    <property type="match status" value="1"/>
</dbReference>
<evidence type="ECO:0000259" key="17">
    <source>
        <dbReference type="Pfam" id="PF07715"/>
    </source>
</evidence>
<evidence type="ECO:0000256" key="15">
    <source>
        <dbReference type="SAM" id="SignalP"/>
    </source>
</evidence>
<dbReference type="PANTHER" id="PTHR32552">
    <property type="entry name" value="FERRICHROME IRON RECEPTOR-RELATED"/>
    <property type="match status" value="1"/>
</dbReference>
<evidence type="ECO:0000256" key="12">
    <source>
        <dbReference type="PROSITE-ProRule" id="PRU01360"/>
    </source>
</evidence>
<keyword evidence="18" id="KW-0675">Receptor</keyword>
<keyword evidence="19" id="KW-1185">Reference proteome</keyword>
<dbReference type="Proteomes" id="UP000583556">
    <property type="component" value="Unassembled WGS sequence"/>
</dbReference>
<evidence type="ECO:0000256" key="2">
    <source>
        <dbReference type="ARBA" id="ARBA00022448"/>
    </source>
</evidence>
<name>A0A7Y0BNV4_9SPHN</name>
<dbReference type="Pfam" id="PF00593">
    <property type="entry name" value="TonB_dep_Rec_b-barrel"/>
    <property type="match status" value="1"/>
</dbReference>
<protein>
    <submittedName>
        <fullName evidence="18">TonB-dependent receptor</fullName>
    </submittedName>
</protein>
<evidence type="ECO:0000259" key="16">
    <source>
        <dbReference type="Pfam" id="PF00593"/>
    </source>
</evidence>
<dbReference type="PROSITE" id="PS01156">
    <property type="entry name" value="TONB_DEPENDENT_REC_2"/>
    <property type="match status" value="1"/>
</dbReference>
<evidence type="ECO:0000313" key="18">
    <source>
        <dbReference type="EMBL" id="NML93857.1"/>
    </source>
</evidence>
<keyword evidence="4" id="KW-0410">Iron transport</keyword>
<dbReference type="EMBL" id="JABBGM010000003">
    <property type="protein sequence ID" value="NML93857.1"/>
    <property type="molecule type" value="Genomic_DNA"/>
</dbReference>
<evidence type="ECO:0000256" key="8">
    <source>
        <dbReference type="ARBA" id="ARBA00023065"/>
    </source>
</evidence>
<keyword evidence="8" id="KW-0406">Ion transport</keyword>
<keyword evidence="5 12" id="KW-0812">Transmembrane</keyword>
<keyword evidence="7" id="KW-0408">Iron</keyword>
<dbReference type="RefSeq" id="WP_169493119.1">
    <property type="nucleotide sequence ID" value="NZ_JABBGM010000003.1"/>
</dbReference>
<evidence type="ECO:0000256" key="4">
    <source>
        <dbReference type="ARBA" id="ARBA00022496"/>
    </source>
</evidence>
<gene>
    <name evidence="18" type="ORF">HHL27_09270</name>
</gene>
<reference evidence="18 19" key="1">
    <citation type="submission" date="2020-04" db="EMBL/GenBank/DDBJ databases">
        <title>Novosphingobium sp. TW-4 isolated from soil.</title>
        <authorList>
            <person name="Dahal R.H."/>
            <person name="Chaudhary D.K."/>
        </authorList>
    </citation>
    <scope>NUCLEOTIDE SEQUENCE [LARGE SCALE GENOMIC DNA]</scope>
    <source>
        <strain evidence="18 19">TW-4</strain>
    </source>
</reference>
<dbReference type="InterPro" id="IPR012910">
    <property type="entry name" value="Plug_dom"/>
</dbReference>
<evidence type="ECO:0000256" key="9">
    <source>
        <dbReference type="ARBA" id="ARBA00023077"/>
    </source>
</evidence>
<feature type="signal peptide" evidence="15">
    <location>
        <begin position="1"/>
        <end position="28"/>
    </location>
</feature>
<proteinExistence type="inferred from homology"/>
<dbReference type="Gene3D" id="2.40.170.20">
    <property type="entry name" value="TonB-dependent receptor, beta-barrel domain"/>
    <property type="match status" value="1"/>
</dbReference>
<evidence type="ECO:0000256" key="14">
    <source>
        <dbReference type="RuleBase" id="RU003357"/>
    </source>
</evidence>
<feature type="domain" description="TonB-dependent receptor plug" evidence="17">
    <location>
        <begin position="67"/>
        <end position="176"/>
    </location>
</feature>
<evidence type="ECO:0000256" key="3">
    <source>
        <dbReference type="ARBA" id="ARBA00022452"/>
    </source>
</evidence>
<dbReference type="CDD" id="cd01347">
    <property type="entry name" value="ligand_gated_channel"/>
    <property type="match status" value="1"/>
</dbReference>
<dbReference type="InterPro" id="IPR010917">
    <property type="entry name" value="TonB_rcpt_CS"/>
</dbReference>
<dbReference type="GO" id="GO:0009279">
    <property type="term" value="C:cell outer membrane"/>
    <property type="evidence" value="ECO:0007669"/>
    <property type="project" value="UniProtKB-SubCell"/>
</dbReference>
<dbReference type="SUPFAM" id="SSF56935">
    <property type="entry name" value="Porins"/>
    <property type="match status" value="1"/>
</dbReference>
<accession>A0A7Y0BNV4</accession>
<dbReference type="InterPro" id="IPR000531">
    <property type="entry name" value="Beta-barrel_TonB"/>
</dbReference>
<keyword evidence="3 12" id="KW-1134">Transmembrane beta strand</keyword>
<sequence>MKNVPNTVSTALLASASALALFASPAFAANGAAEEQASSSAATLAPSDAADEGGIVVTGSRRREENVQDIPLAVSVVSAAALEKRGDYTLGQIQQQVPSLQVFSFNPRNTNINIRGLGSNVSLTNDGLENGVGFYIDNVYYGRVGLTQFDLVDLESIEVLRGPQGTLFGKNTTSGVINITSRKPSFDPEASFEASVGNYGYHQIRGSVSSAVIKDLLAVRVSGAISQNDGFVYNKTTASRAQDYRNESIRAQALFTPSSNLEVRVIGDYSRQRQHNVLNLFVANHTTYADGTRIANNFTDRTSRFAGYTLPSFNAFDRVGEADSHYQANMAGYGVSGQVDWDLGGAALTSITAYRWWDWDPANDADNTSLPVIVKAQQANRQRQFSQEIRLASKGTNTFDYVVGAYYFWQTVRGYGATGYGSAAPTWFIPTVAKAVANAALNGYEVNSYSEPQTRTIAAFGQTDWHVTPSLTLTTGLRFTHEEKKGKFQQWVASAANISAFPAAVQAAILGIRANFNKVVPLYKTSFNDDSLSGLASLSWKVAPDVLLYGTYARGNKSGGLNLTQLPASITDPTVRPEKVNSFEAGFKSQFWDRRATFNAAAFLTEISDYQTAITDVDPANPLVTRQYIANIPKVRSKGVEGDFNLALSQHFQVNASASYTEATYVRYTNAPVAPEQHGIVNQDLSGEQLPGVPKFAYTLGADANAPLGELGGRELSIYAHADWSYRTHFNTSSSNSAWADVAGYGLLNGRIGFKTADGLWDASIWARNLLDKNYYLSLSAATTGVVTGQVGEPRTIGATLRTKF</sequence>
<organism evidence="18 19">
    <name type="scientific">Novosphingobium olei</name>
    <dbReference type="NCBI Taxonomy" id="2728851"/>
    <lineage>
        <taxon>Bacteria</taxon>
        <taxon>Pseudomonadati</taxon>
        <taxon>Pseudomonadota</taxon>
        <taxon>Alphaproteobacteria</taxon>
        <taxon>Sphingomonadales</taxon>
        <taxon>Sphingomonadaceae</taxon>
        <taxon>Novosphingobium</taxon>
    </lineage>
</organism>
<feature type="domain" description="TonB-dependent receptor-like beta-barrel" evidence="16">
    <location>
        <begin position="381"/>
        <end position="770"/>
    </location>
</feature>
<evidence type="ECO:0000256" key="5">
    <source>
        <dbReference type="ARBA" id="ARBA00022692"/>
    </source>
</evidence>
<evidence type="ECO:0000256" key="6">
    <source>
        <dbReference type="ARBA" id="ARBA00022729"/>
    </source>
</evidence>
<feature type="chain" id="PRO_5031017976" evidence="15">
    <location>
        <begin position="29"/>
        <end position="805"/>
    </location>
</feature>
<dbReference type="GO" id="GO:0006826">
    <property type="term" value="P:iron ion transport"/>
    <property type="evidence" value="ECO:0007669"/>
    <property type="project" value="UniProtKB-KW"/>
</dbReference>
<comment type="similarity">
    <text evidence="12 14">Belongs to the TonB-dependent receptor family.</text>
</comment>
<feature type="short sequence motif" description="TonB C-terminal box" evidence="13">
    <location>
        <begin position="788"/>
        <end position="805"/>
    </location>
</feature>
<dbReference type="InterPro" id="IPR036942">
    <property type="entry name" value="Beta-barrel_TonB_sf"/>
</dbReference>
<keyword evidence="9 14" id="KW-0798">TonB box</keyword>
<keyword evidence="11 12" id="KW-0998">Cell outer membrane</keyword>
<dbReference type="AlphaFoldDB" id="A0A7Y0BNV4"/>
<dbReference type="Pfam" id="PF07715">
    <property type="entry name" value="Plug"/>
    <property type="match status" value="1"/>
</dbReference>
<dbReference type="PROSITE" id="PS52016">
    <property type="entry name" value="TONB_DEPENDENT_REC_3"/>
    <property type="match status" value="1"/>
</dbReference>
<evidence type="ECO:0000256" key="13">
    <source>
        <dbReference type="PROSITE-ProRule" id="PRU10144"/>
    </source>
</evidence>
<evidence type="ECO:0000256" key="11">
    <source>
        <dbReference type="ARBA" id="ARBA00023237"/>
    </source>
</evidence>